<dbReference type="AlphaFoldDB" id="A0A1L7XE32"/>
<dbReference type="OrthoDB" id="2157530at2759"/>
<dbReference type="Proteomes" id="UP000184330">
    <property type="component" value="Unassembled WGS sequence"/>
</dbReference>
<evidence type="ECO:0000313" key="2">
    <source>
        <dbReference type="EMBL" id="CZR63300.1"/>
    </source>
</evidence>
<gene>
    <name evidence="2" type="ORF">PAC_13197</name>
</gene>
<proteinExistence type="predicted"/>
<dbReference type="EMBL" id="FJOG01000023">
    <property type="protein sequence ID" value="CZR63300.1"/>
    <property type="molecule type" value="Genomic_DNA"/>
</dbReference>
<feature type="domain" description="Heterokaryon incompatibility" evidence="1">
    <location>
        <begin position="42"/>
        <end position="142"/>
    </location>
</feature>
<dbReference type="PANTHER" id="PTHR24148:SF64">
    <property type="entry name" value="HETEROKARYON INCOMPATIBILITY DOMAIN-CONTAINING PROTEIN"/>
    <property type="match status" value="1"/>
</dbReference>
<dbReference type="STRING" id="576137.A0A1L7XE32"/>
<evidence type="ECO:0000313" key="3">
    <source>
        <dbReference type="Proteomes" id="UP000184330"/>
    </source>
</evidence>
<sequence length="593" mass="68687">MYEPLETKSKEIRLLLLQPGTWTDPISCQLKRIPLKDALRKYEALSYAWDAEPGVNEIFVNGQPCPIKRNLFLALRRLRKATEPRIMWADALCIDQQSNDEKSHQVVLMREIYQSCIRVFLWLGDYRTISLDARTVEDGMKNEPEFWTRNDNMLQAFNMINELATGKHFHELLCYHEDNERRPFDRGTLEGFMALVSSSWWNRLCIKMETDTETSNCRVVQEYVLSPQAIVICGSLSAPMQMFSTAVENAAKHGGGCCQKSWAKLRSNQANDMMLLWRKVKDLGQPQDFRDWAKFYRTLLYHRNRKASDPRDMIYGLSALAPYIPNELVPDYTLSRQEVYRRLALCLINTQAKLHVLKGQRTLNNNLPSWIYDWSSDPDDELYYIECQRLEIEGYRASKDTKPMVQSHSDGRISVDGVLFDRVVQMGQACERNPSGRLKAMRDWYSLNANKHPSPTVWRENFLRTVTGDAAYSLNSDSSKNRIIVRAPVDQEDVFDAWLKHMESPIAHRSSGDDSVDMFDDLVRIMTRGLKFFLTERGFMGIGNAEIGDEIWILLGGDVPFLLRRDTASSGTALFVESWMERFWKTSKQEQEQ</sequence>
<dbReference type="InterPro" id="IPR052895">
    <property type="entry name" value="HetReg/Transcr_Mod"/>
</dbReference>
<protein>
    <recommendedName>
        <fullName evidence="1">Heterokaryon incompatibility domain-containing protein</fullName>
    </recommendedName>
</protein>
<organism evidence="2 3">
    <name type="scientific">Phialocephala subalpina</name>
    <dbReference type="NCBI Taxonomy" id="576137"/>
    <lineage>
        <taxon>Eukaryota</taxon>
        <taxon>Fungi</taxon>
        <taxon>Dikarya</taxon>
        <taxon>Ascomycota</taxon>
        <taxon>Pezizomycotina</taxon>
        <taxon>Leotiomycetes</taxon>
        <taxon>Helotiales</taxon>
        <taxon>Mollisiaceae</taxon>
        <taxon>Phialocephala</taxon>
        <taxon>Phialocephala fortinii species complex</taxon>
    </lineage>
</organism>
<reference evidence="2 3" key="1">
    <citation type="submission" date="2016-03" db="EMBL/GenBank/DDBJ databases">
        <authorList>
            <person name="Ploux O."/>
        </authorList>
    </citation>
    <scope>NUCLEOTIDE SEQUENCE [LARGE SCALE GENOMIC DNA]</scope>
    <source>
        <strain evidence="2 3">UAMH 11012</strain>
    </source>
</reference>
<dbReference type="InterPro" id="IPR010730">
    <property type="entry name" value="HET"/>
</dbReference>
<evidence type="ECO:0000259" key="1">
    <source>
        <dbReference type="Pfam" id="PF06985"/>
    </source>
</evidence>
<dbReference type="Pfam" id="PF06985">
    <property type="entry name" value="HET"/>
    <property type="match status" value="1"/>
</dbReference>
<name>A0A1L7XE32_9HELO</name>
<dbReference type="PANTHER" id="PTHR24148">
    <property type="entry name" value="ANKYRIN REPEAT DOMAIN-CONTAINING PROTEIN 39 HOMOLOG-RELATED"/>
    <property type="match status" value="1"/>
</dbReference>
<keyword evidence="3" id="KW-1185">Reference proteome</keyword>
<accession>A0A1L7XE32</accession>